<evidence type="ECO:0000313" key="2">
    <source>
        <dbReference type="EMBL" id="GAG34300.1"/>
    </source>
</evidence>
<accession>X0WUH3</accession>
<dbReference type="AlphaFoldDB" id="X0WUH3"/>
<comment type="caution">
    <text evidence="2">The sequence shown here is derived from an EMBL/GenBank/DDBJ whole genome shotgun (WGS) entry which is preliminary data.</text>
</comment>
<protein>
    <submittedName>
        <fullName evidence="2">Uncharacterized protein</fullName>
    </submittedName>
</protein>
<proteinExistence type="predicted"/>
<feature type="coiled-coil region" evidence="1">
    <location>
        <begin position="3"/>
        <end position="44"/>
    </location>
</feature>
<keyword evidence="1" id="KW-0175">Coiled coil</keyword>
<organism evidence="2">
    <name type="scientific">marine sediment metagenome</name>
    <dbReference type="NCBI Taxonomy" id="412755"/>
    <lineage>
        <taxon>unclassified sequences</taxon>
        <taxon>metagenomes</taxon>
        <taxon>ecological metagenomes</taxon>
    </lineage>
</organism>
<reference evidence="2" key="1">
    <citation type="journal article" date="2014" name="Front. Microbiol.">
        <title>High frequency of phylogenetically diverse reductive dehalogenase-homologous genes in deep subseafloor sedimentary metagenomes.</title>
        <authorList>
            <person name="Kawai M."/>
            <person name="Futagami T."/>
            <person name="Toyoda A."/>
            <person name="Takaki Y."/>
            <person name="Nishi S."/>
            <person name="Hori S."/>
            <person name="Arai W."/>
            <person name="Tsubouchi T."/>
            <person name="Morono Y."/>
            <person name="Uchiyama I."/>
            <person name="Ito T."/>
            <person name="Fujiyama A."/>
            <person name="Inagaki F."/>
            <person name="Takami H."/>
        </authorList>
    </citation>
    <scope>NUCLEOTIDE SEQUENCE</scope>
    <source>
        <strain evidence="2">Expedition CK06-06</strain>
    </source>
</reference>
<feature type="coiled-coil region" evidence="1">
    <location>
        <begin position="73"/>
        <end position="217"/>
    </location>
</feature>
<sequence length="217" mass="24909">ALIDDLQSDISKKKTKIADLEKKLMDLIEDNENLKGEIKKLSIKYKTPAEMPKTSVIKLLPTQTSPNTLEILCQDLQSDLNKYKRIVEILTKEKSDLQRNVDGGGLQLGAEELKELKKENEELKINLSQIQKSLKKKTKEKRSTVPLDDLKERIKELQNQLKERDYLIVKLKLTTQTPVSVQRGPMSSLIEDLQSKINKLKIALEEKNKIIEEFKSS</sequence>
<feature type="non-terminal residue" evidence="2">
    <location>
        <position position="1"/>
    </location>
</feature>
<dbReference type="EMBL" id="BARS01049557">
    <property type="protein sequence ID" value="GAG34300.1"/>
    <property type="molecule type" value="Genomic_DNA"/>
</dbReference>
<name>X0WUH3_9ZZZZ</name>
<evidence type="ECO:0000256" key="1">
    <source>
        <dbReference type="SAM" id="Coils"/>
    </source>
</evidence>
<gene>
    <name evidence="2" type="ORF">S01H1_74116</name>
</gene>